<feature type="region of interest" description="Disordered" evidence="1">
    <location>
        <begin position="23"/>
        <end position="49"/>
    </location>
</feature>
<evidence type="ECO:0000256" key="1">
    <source>
        <dbReference type="SAM" id="MobiDB-lite"/>
    </source>
</evidence>
<dbReference type="RefSeq" id="XP_031580663.1">
    <property type="nucleotide sequence ID" value="XM_031723487.1"/>
</dbReference>
<accession>A0A179V0Q8</accession>
<name>A0A179V0Q8_BLAGS</name>
<protein>
    <submittedName>
        <fullName evidence="2">Uncharacterized protein</fullName>
    </submittedName>
</protein>
<evidence type="ECO:0000313" key="2">
    <source>
        <dbReference type="EMBL" id="OAT12987.1"/>
    </source>
</evidence>
<dbReference type="Proteomes" id="UP000002038">
    <property type="component" value="Unassembled WGS sequence"/>
</dbReference>
<sequence length="116" mass="12777">MSARGRRASVIICAESVKRSPYGGDLRADTSSASEHRQRFQSSTPISRRAMKELEDQITASLHRVGATMTTLRTRPTLWPGKAKIAILSTMLCTKRQDADALRETPAPLHTQEKGA</sequence>
<dbReference type="KEGG" id="bgh:BDBG_08261"/>
<gene>
    <name evidence="2" type="ORF">BDBG_08261</name>
</gene>
<organism evidence="2 3">
    <name type="scientific">Blastomyces gilchristii (strain SLH14081)</name>
    <name type="common">Blastomyces dermatitidis</name>
    <dbReference type="NCBI Taxonomy" id="559298"/>
    <lineage>
        <taxon>Eukaryota</taxon>
        <taxon>Fungi</taxon>
        <taxon>Dikarya</taxon>
        <taxon>Ascomycota</taxon>
        <taxon>Pezizomycotina</taxon>
        <taxon>Eurotiomycetes</taxon>
        <taxon>Eurotiomycetidae</taxon>
        <taxon>Onygenales</taxon>
        <taxon>Ajellomycetaceae</taxon>
        <taxon>Blastomyces</taxon>
    </lineage>
</organism>
<proteinExistence type="predicted"/>
<reference evidence="3" key="1">
    <citation type="journal article" date="2015" name="PLoS Genet.">
        <title>The dynamic genome and transcriptome of the human fungal pathogen Blastomyces and close relative Emmonsia.</title>
        <authorList>
            <person name="Munoz J.F."/>
            <person name="Gauthier G.M."/>
            <person name="Desjardins C.A."/>
            <person name="Gallo J.E."/>
            <person name="Holder J."/>
            <person name="Sullivan T.D."/>
            <person name="Marty A.J."/>
            <person name="Carmen J.C."/>
            <person name="Chen Z."/>
            <person name="Ding L."/>
            <person name="Gujja S."/>
            <person name="Magrini V."/>
            <person name="Misas E."/>
            <person name="Mitreva M."/>
            <person name="Priest M."/>
            <person name="Saif S."/>
            <person name="Whiston E.A."/>
            <person name="Young S."/>
            <person name="Zeng Q."/>
            <person name="Goldman W.E."/>
            <person name="Mardis E.R."/>
            <person name="Taylor J.W."/>
            <person name="McEwen J.G."/>
            <person name="Clay O.K."/>
            <person name="Klein B.S."/>
            <person name="Cuomo C.A."/>
        </authorList>
    </citation>
    <scope>NUCLEOTIDE SEQUENCE [LARGE SCALE GENOMIC DNA]</scope>
    <source>
        <strain evidence="3">SLH14081</strain>
    </source>
</reference>
<keyword evidence="3" id="KW-1185">Reference proteome</keyword>
<dbReference type="GeneID" id="42528248"/>
<evidence type="ECO:0000313" key="3">
    <source>
        <dbReference type="Proteomes" id="UP000002038"/>
    </source>
</evidence>
<dbReference type="AlphaFoldDB" id="A0A179V0Q8"/>
<dbReference type="VEuPathDB" id="FungiDB:BDBG_08261"/>
<dbReference type="EMBL" id="GG657470">
    <property type="protein sequence ID" value="OAT12987.1"/>
    <property type="molecule type" value="Genomic_DNA"/>
</dbReference>